<dbReference type="Proteomes" id="UP000265618">
    <property type="component" value="Unassembled WGS sequence"/>
</dbReference>
<dbReference type="AlphaFoldDB" id="A0A9K3GQZ6"/>
<evidence type="ECO:0000313" key="1">
    <source>
        <dbReference type="EMBL" id="GIQ91301.1"/>
    </source>
</evidence>
<evidence type="ECO:0000313" key="2">
    <source>
        <dbReference type="Proteomes" id="UP000265618"/>
    </source>
</evidence>
<comment type="caution">
    <text evidence="1">The sequence shown here is derived from an EMBL/GenBank/DDBJ whole genome shotgun (WGS) entry which is preliminary data.</text>
</comment>
<dbReference type="EMBL" id="BDIP01007471">
    <property type="protein sequence ID" value="GIQ91301.1"/>
    <property type="molecule type" value="Genomic_DNA"/>
</dbReference>
<accession>A0A9K3GQZ6</accession>
<protein>
    <submittedName>
        <fullName evidence="1">Uncharacterized protein</fullName>
    </submittedName>
</protein>
<sequence length="124" mass="13160">MLVDGVLHQSLLVKADAVPETHDNQFKLLSVVPDKSPSLLSVQPVDGLPVWTERDICNQEGQGGYGGRNIICSRSKYAFAVYSATSYALGRNSDGSAVVAVTKGTDTSPTTGDILRFDGSTNTL</sequence>
<name>A0A9K3GQZ6_9EUKA</name>
<gene>
    <name evidence="1" type="ORF">KIPB_014486</name>
</gene>
<organism evidence="1 2">
    <name type="scientific">Kipferlia bialata</name>
    <dbReference type="NCBI Taxonomy" id="797122"/>
    <lineage>
        <taxon>Eukaryota</taxon>
        <taxon>Metamonada</taxon>
        <taxon>Carpediemonas-like organisms</taxon>
        <taxon>Kipferlia</taxon>
    </lineage>
</organism>
<proteinExistence type="predicted"/>
<feature type="non-terminal residue" evidence="1">
    <location>
        <position position="1"/>
    </location>
</feature>
<keyword evidence="2" id="KW-1185">Reference proteome</keyword>
<reference evidence="1 2" key="1">
    <citation type="journal article" date="2018" name="PLoS ONE">
        <title>The draft genome of Kipferlia bialata reveals reductive genome evolution in fornicate parasites.</title>
        <authorList>
            <person name="Tanifuji G."/>
            <person name="Takabayashi S."/>
            <person name="Kume K."/>
            <person name="Takagi M."/>
            <person name="Nakayama T."/>
            <person name="Kamikawa R."/>
            <person name="Inagaki Y."/>
            <person name="Hashimoto T."/>
        </authorList>
    </citation>
    <scope>NUCLEOTIDE SEQUENCE [LARGE SCALE GENOMIC DNA]</scope>
    <source>
        <strain evidence="1">NY0173</strain>
    </source>
</reference>